<gene>
    <name evidence="2" type="ORF">EHQ43_17415</name>
</gene>
<proteinExistence type="predicted"/>
<evidence type="ECO:0000313" key="3">
    <source>
        <dbReference type="Proteomes" id="UP000297641"/>
    </source>
</evidence>
<sequence>MYRLFKITNLLYFCVFASLVSSCASLSELSDMEVEKRLENCKTLGMPEIPCREVANEFGRRKQAEYKREKEEENKADQKIQEEKDLKSIEMAKTIKLPPAGMVDPNLSKLMLEAYATAFSEEKLTSLRAVIVSKSFVPIRHEISGIIIARGFGGVVAMKRPNGECFVASTYYEQDYDGQKYTNVHFKRYSTAWPPESTKYQQLIECSNVYK</sequence>
<dbReference type="AlphaFoldDB" id="A0A7I0HPL3"/>
<evidence type="ECO:0000256" key="1">
    <source>
        <dbReference type="SAM" id="SignalP"/>
    </source>
</evidence>
<comment type="caution">
    <text evidence="2">The sequence shown here is derived from an EMBL/GenBank/DDBJ whole genome shotgun (WGS) entry which is preliminary data.</text>
</comment>
<reference evidence="2 3" key="1">
    <citation type="journal article" date="2019" name="PLoS Negl. Trop. Dis.">
        <title>Revisiting the worldwide diversity of Leptospira species in the environment.</title>
        <authorList>
            <person name="Vincent A.T."/>
            <person name="Schiettekatte O."/>
            <person name="Bourhy P."/>
            <person name="Veyrier F.J."/>
            <person name="Picardeau M."/>
        </authorList>
    </citation>
    <scope>NUCLEOTIDE SEQUENCE [LARGE SCALE GENOMIC DNA]</scope>
    <source>
        <strain evidence="2 3">201800273</strain>
    </source>
</reference>
<dbReference type="OrthoDB" id="341592at2"/>
<evidence type="ECO:0008006" key="4">
    <source>
        <dbReference type="Google" id="ProtNLM"/>
    </source>
</evidence>
<name>A0A7I0HPL3_9LEPT</name>
<feature type="chain" id="PRO_5028828899" description="Lipoprotein" evidence="1">
    <location>
        <begin position="27"/>
        <end position="211"/>
    </location>
</feature>
<dbReference type="PROSITE" id="PS51257">
    <property type="entry name" value="PROKAR_LIPOPROTEIN"/>
    <property type="match status" value="1"/>
</dbReference>
<dbReference type="EMBL" id="RQFT01000012">
    <property type="protein sequence ID" value="TGL03536.1"/>
    <property type="molecule type" value="Genomic_DNA"/>
</dbReference>
<accession>A0A7I0HPL3</accession>
<dbReference type="Proteomes" id="UP000297641">
    <property type="component" value="Unassembled WGS sequence"/>
</dbReference>
<keyword evidence="1" id="KW-0732">Signal</keyword>
<feature type="signal peptide" evidence="1">
    <location>
        <begin position="1"/>
        <end position="26"/>
    </location>
</feature>
<organism evidence="2 3">
    <name type="scientific">Leptospira bouyouniensis</name>
    <dbReference type="NCBI Taxonomy" id="2484911"/>
    <lineage>
        <taxon>Bacteria</taxon>
        <taxon>Pseudomonadati</taxon>
        <taxon>Spirochaetota</taxon>
        <taxon>Spirochaetia</taxon>
        <taxon>Leptospirales</taxon>
        <taxon>Leptospiraceae</taxon>
        <taxon>Leptospira</taxon>
    </lineage>
</organism>
<evidence type="ECO:0000313" key="2">
    <source>
        <dbReference type="EMBL" id="TGL03536.1"/>
    </source>
</evidence>
<dbReference type="RefSeq" id="WP_135741805.1">
    <property type="nucleotide sequence ID" value="NZ_RQFT01000012.1"/>
</dbReference>
<protein>
    <recommendedName>
        <fullName evidence="4">Lipoprotein</fullName>
    </recommendedName>
</protein>